<dbReference type="RefSeq" id="WP_185664578.1">
    <property type="nucleotide sequence ID" value="NZ_JACLAW010000008.1"/>
</dbReference>
<evidence type="ECO:0000256" key="6">
    <source>
        <dbReference type="SAM" id="Phobius"/>
    </source>
</evidence>
<evidence type="ECO:0000259" key="7">
    <source>
        <dbReference type="Pfam" id="PF01478"/>
    </source>
</evidence>
<dbReference type="PANTHER" id="PTHR36506:SF1">
    <property type="entry name" value="PREFLAGELLIN PEPTIDASE"/>
    <property type="match status" value="1"/>
</dbReference>
<dbReference type="AlphaFoldDB" id="A0A7X1FTR2"/>
<evidence type="ECO:0000313" key="8">
    <source>
        <dbReference type="EMBL" id="MBC2666287.1"/>
    </source>
</evidence>
<keyword evidence="4 6" id="KW-1133">Transmembrane helix</keyword>
<dbReference type="InterPro" id="IPR000045">
    <property type="entry name" value="Prepilin_IV_endopep_pep"/>
</dbReference>
<evidence type="ECO:0000313" key="9">
    <source>
        <dbReference type="Proteomes" id="UP000566813"/>
    </source>
</evidence>
<dbReference type="GO" id="GO:0005886">
    <property type="term" value="C:plasma membrane"/>
    <property type="evidence" value="ECO:0007669"/>
    <property type="project" value="UniProtKB-SubCell"/>
</dbReference>
<dbReference type="GO" id="GO:0004190">
    <property type="term" value="F:aspartic-type endopeptidase activity"/>
    <property type="evidence" value="ECO:0007669"/>
    <property type="project" value="InterPro"/>
</dbReference>
<keyword evidence="5 6" id="KW-0472">Membrane</keyword>
<proteinExistence type="predicted"/>
<feature type="transmembrane region" description="Helical" evidence="6">
    <location>
        <begin position="56"/>
        <end position="75"/>
    </location>
</feature>
<accession>A0A7X1FTR2</accession>
<evidence type="ECO:0000256" key="5">
    <source>
        <dbReference type="ARBA" id="ARBA00023136"/>
    </source>
</evidence>
<dbReference type="PANTHER" id="PTHR36506">
    <property type="entry name" value="PREFLAGELLIN PEPTIDASE"/>
    <property type="match status" value="1"/>
</dbReference>
<comment type="caution">
    <text evidence="8">The sequence shown here is derived from an EMBL/GenBank/DDBJ whole genome shotgun (WGS) entry which is preliminary data.</text>
</comment>
<keyword evidence="2" id="KW-1003">Cell membrane</keyword>
<keyword evidence="9" id="KW-1185">Reference proteome</keyword>
<keyword evidence="3 6" id="KW-0812">Transmembrane</keyword>
<protein>
    <submittedName>
        <fullName evidence="8">Prepilin peptidase</fullName>
    </submittedName>
</protein>
<gene>
    <name evidence="8" type="ORF">H7F51_12230</name>
</gene>
<comment type="subcellular location">
    <subcellularLocation>
        <location evidence="1">Cell membrane</location>
        <topology evidence="1">Multi-pass membrane protein</topology>
    </subcellularLocation>
</comment>
<evidence type="ECO:0000256" key="1">
    <source>
        <dbReference type="ARBA" id="ARBA00004651"/>
    </source>
</evidence>
<dbReference type="EMBL" id="JACLAW010000008">
    <property type="protein sequence ID" value="MBC2666287.1"/>
    <property type="molecule type" value="Genomic_DNA"/>
</dbReference>
<feature type="domain" description="Prepilin type IV endopeptidase peptidase" evidence="7">
    <location>
        <begin position="11"/>
        <end position="112"/>
    </location>
</feature>
<feature type="transmembrane region" description="Helical" evidence="6">
    <location>
        <begin position="31"/>
        <end position="49"/>
    </location>
</feature>
<evidence type="ECO:0000256" key="4">
    <source>
        <dbReference type="ARBA" id="ARBA00022989"/>
    </source>
</evidence>
<evidence type="ECO:0000256" key="3">
    <source>
        <dbReference type="ARBA" id="ARBA00022692"/>
    </source>
</evidence>
<organism evidence="8 9">
    <name type="scientific">Novosphingobium flavum</name>
    <dbReference type="NCBI Taxonomy" id="1778672"/>
    <lineage>
        <taxon>Bacteria</taxon>
        <taxon>Pseudomonadati</taxon>
        <taxon>Pseudomonadota</taxon>
        <taxon>Alphaproteobacteria</taxon>
        <taxon>Sphingomonadales</taxon>
        <taxon>Sphingomonadaceae</taxon>
        <taxon>Novosphingobium</taxon>
    </lineage>
</organism>
<sequence>MNLELIAGAGLALLVLTGALLDLTTRRLPNWLCLLTAAAGLGATWLISGPAATGSALLHGLIALVIGMVLFRLAVVGGGDAKFYTGAAMWFPLASGIRLLLSVSLTGLALFIAWFVYRRLSGRKISRRSTDDADKFPYGIAIAAGAMLCWFGF</sequence>
<name>A0A7X1FTR2_9SPHN</name>
<evidence type="ECO:0000256" key="2">
    <source>
        <dbReference type="ARBA" id="ARBA00022475"/>
    </source>
</evidence>
<dbReference type="Gene3D" id="1.20.120.1220">
    <property type="match status" value="1"/>
</dbReference>
<reference evidence="8 9" key="1">
    <citation type="submission" date="2020-08" db="EMBL/GenBank/DDBJ databases">
        <title>The genome sequence of type strain Novosphingobium flavum NBRC 111647.</title>
        <authorList>
            <person name="Liu Y."/>
        </authorList>
    </citation>
    <scope>NUCLEOTIDE SEQUENCE [LARGE SCALE GENOMIC DNA]</scope>
    <source>
        <strain evidence="8 9">NBRC 111647</strain>
    </source>
</reference>
<dbReference type="InterPro" id="IPR052218">
    <property type="entry name" value="Preflagellin_Peptidase"/>
</dbReference>
<dbReference type="Proteomes" id="UP000566813">
    <property type="component" value="Unassembled WGS sequence"/>
</dbReference>
<feature type="transmembrane region" description="Helical" evidence="6">
    <location>
        <begin position="95"/>
        <end position="117"/>
    </location>
</feature>
<dbReference type="Pfam" id="PF01478">
    <property type="entry name" value="Peptidase_A24"/>
    <property type="match status" value="1"/>
</dbReference>